<comment type="similarity">
    <text evidence="1">Belongs to the virb1 family.</text>
</comment>
<protein>
    <submittedName>
        <fullName evidence="4">Transglycosylase-like protein with SLT domain</fullName>
    </submittedName>
</protein>
<dbReference type="Gene3D" id="1.10.530.10">
    <property type="match status" value="1"/>
</dbReference>
<evidence type="ECO:0000313" key="4">
    <source>
        <dbReference type="EMBL" id="TWI92901.1"/>
    </source>
</evidence>
<dbReference type="InterPro" id="IPR008258">
    <property type="entry name" value="Transglycosylase_SLT_dom_1"/>
</dbReference>
<dbReference type="AlphaFoldDB" id="A0A562TH06"/>
<comment type="caution">
    <text evidence="4">The sequence shown here is derived from an EMBL/GenBank/DDBJ whole genome shotgun (WGS) entry which is preliminary data.</text>
</comment>
<feature type="signal peptide" evidence="2">
    <location>
        <begin position="1"/>
        <end position="26"/>
    </location>
</feature>
<dbReference type="SUPFAM" id="SSF53955">
    <property type="entry name" value="Lysozyme-like"/>
    <property type="match status" value="1"/>
</dbReference>
<dbReference type="InterPro" id="IPR023346">
    <property type="entry name" value="Lysozyme-like_dom_sf"/>
</dbReference>
<organism evidence="4 5">
    <name type="scientific">Roseibium hamelinense</name>
    <dbReference type="NCBI Taxonomy" id="150831"/>
    <lineage>
        <taxon>Bacteria</taxon>
        <taxon>Pseudomonadati</taxon>
        <taxon>Pseudomonadota</taxon>
        <taxon>Alphaproteobacteria</taxon>
        <taxon>Hyphomicrobiales</taxon>
        <taxon>Stappiaceae</taxon>
        <taxon>Roseibium</taxon>
    </lineage>
</organism>
<gene>
    <name evidence="4" type="ORF">JM93_00453</name>
</gene>
<feature type="domain" description="Transglycosylase SLT" evidence="3">
    <location>
        <begin position="36"/>
        <end position="164"/>
    </location>
</feature>
<dbReference type="EMBL" id="VLLF01000001">
    <property type="protein sequence ID" value="TWI92901.1"/>
    <property type="molecule type" value="Genomic_DNA"/>
</dbReference>
<keyword evidence="5" id="KW-1185">Reference proteome</keyword>
<evidence type="ECO:0000313" key="5">
    <source>
        <dbReference type="Proteomes" id="UP000320593"/>
    </source>
</evidence>
<name>A0A562TH06_9HYPH</name>
<feature type="chain" id="PRO_5021874699" evidence="2">
    <location>
        <begin position="27"/>
        <end position="188"/>
    </location>
</feature>
<evidence type="ECO:0000256" key="2">
    <source>
        <dbReference type="SAM" id="SignalP"/>
    </source>
</evidence>
<sequence length="188" mass="20716">MFAKTTTFICSAIGAVVVSMAAAASAQNVCEREMMAAAKQYEVPLGVLYAVGLTETGRKNSLYPYALNIEGRSVFPPSARAALQDIASAQQAGKKLIDIGCMQINHYYHSREFRSVDHMLEPRANVQYAARFLKQLRSSHGSWTMAVARYHAGPNNNPAQKRYVCKVIENMVASGFGQWTRNAKKFCG</sequence>
<keyword evidence="2" id="KW-0732">Signal</keyword>
<dbReference type="Proteomes" id="UP000320593">
    <property type="component" value="Unassembled WGS sequence"/>
</dbReference>
<dbReference type="Pfam" id="PF01464">
    <property type="entry name" value="SLT"/>
    <property type="match status" value="1"/>
</dbReference>
<evidence type="ECO:0000256" key="1">
    <source>
        <dbReference type="ARBA" id="ARBA00009387"/>
    </source>
</evidence>
<proteinExistence type="inferred from homology"/>
<reference evidence="4 5" key="1">
    <citation type="submission" date="2019-07" db="EMBL/GenBank/DDBJ databases">
        <title>Genomic Encyclopedia of Archaeal and Bacterial Type Strains, Phase II (KMG-II): from individual species to whole genera.</title>
        <authorList>
            <person name="Goeker M."/>
        </authorList>
    </citation>
    <scope>NUCLEOTIDE SEQUENCE [LARGE SCALE GENOMIC DNA]</scope>
    <source>
        <strain evidence="4 5">ATCC BAA-252</strain>
    </source>
</reference>
<dbReference type="RefSeq" id="WP_208994878.1">
    <property type="nucleotide sequence ID" value="NZ_SMLY01000087.1"/>
</dbReference>
<accession>A0A562TH06</accession>
<evidence type="ECO:0000259" key="3">
    <source>
        <dbReference type="Pfam" id="PF01464"/>
    </source>
</evidence>